<protein>
    <submittedName>
        <fullName evidence="3">Uncharacterized protein</fullName>
    </submittedName>
</protein>
<evidence type="ECO:0000256" key="1">
    <source>
        <dbReference type="SAM" id="Phobius"/>
    </source>
</evidence>
<keyword evidence="1" id="KW-1133">Transmembrane helix</keyword>
<dbReference type="AlphaFoldDB" id="A0A915JSG7"/>
<evidence type="ECO:0000313" key="3">
    <source>
        <dbReference type="WBParaSite" id="nRc.2.0.1.t29019-RA"/>
    </source>
</evidence>
<proteinExistence type="predicted"/>
<feature type="transmembrane region" description="Helical" evidence="1">
    <location>
        <begin position="127"/>
        <end position="145"/>
    </location>
</feature>
<organism evidence="2 3">
    <name type="scientific">Romanomermis culicivorax</name>
    <name type="common">Nematode worm</name>
    <dbReference type="NCBI Taxonomy" id="13658"/>
    <lineage>
        <taxon>Eukaryota</taxon>
        <taxon>Metazoa</taxon>
        <taxon>Ecdysozoa</taxon>
        <taxon>Nematoda</taxon>
        <taxon>Enoplea</taxon>
        <taxon>Dorylaimia</taxon>
        <taxon>Mermithida</taxon>
        <taxon>Mermithoidea</taxon>
        <taxon>Mermithidae</taxon>
        <taxon>Romanomermis</taxon>
    </lineage>
</organism>
<evidence type="ECO:0000313" key="2">
    <source>
        <dbReference type="Proteomes" id="UP000887565"/>
    </source>
</evidence>
<dbReference type="WBParaSite" id="nRc.2.0.1.t29019-RA">
    <property type="protein sequence ID" value="nRc.2.0.1.t29019-RA"/>
    <property type="gene ID" value="nRc.2.0.1.g29019"/>
</dbReference>
<dbReference type="Proteomes" id="UP000887565">
    <property type="component" value="Unplaced"/>
</dbReference>
<reference evidence="3" key="1">
    <citation type="submission" date="2022-11" db="UniProtKB">
        <authorList>
            <consortium name="WormBaseParasite"/>
        </authorList>
    </citation>
    <scope>IDENTIFICATION</scope>
</reference>
<sequence length="171" mass="19553">MQLKKGQAKTIHRMEICRTSTNDLIDDGHPCHLKAAMPAAGLYEKCHLCPLLKEYKDEGIGMESLRTFVDFNKAQSMKTFAILHRAKKPILPPALYRNCLQFRCSNEMRDKLVQIYHKVSDFLMNDYTLVLDYIIIGLLFSNAAWPEMIYKASMVSSGFKPLLTYKVCPAS</sequence>
<accession>A0A915JSG7</accession>
<keyword evidence="2" id="KW-1185">Reference proteome</keyword>
<name>A0A915JSG7_ROMCU</name>
<keyword evidence="1" id="KW-0472">Membrane</keyword>
<keyword evidence="1" id="KW-0812">Transmembrane</keyword>